<dbReference type="PROSITE" id="PS51186">
    <property type="entry name" value="GNAT"/>
    <property type="match status" value="1"/>
</dbReference>
<dbReference type="PANTHER" id="PTHR13947:SF37">
    <property type="entry name" value="LD18367P"/>
    <property type="match status" value="1"/>
</dbReference>
<proteinExistence type="predicted"/>
<organism evidence="3 4">
    <name type="scientific">Streptomyces daqingensis</name>
    <dbReference type="NCBI Taxonomy" id="1472640"/>
    <lineage>
        <taxon>Bacteria</taxon>
        <taxon>Bacillati</taxon>
        <taxon>Actinomycetota</taxon>
        <taxon>Actinomycetes</taxon>
        <taxon>Kitasatosporales</taxon>
        <taxon>Streptomycetaceae</taxon>
        <taxon>Streptomyces</taxon>
    </lineage>
</organism>
<dbReference type="PANTHER" id="PTHR13947">
    <property type="entry name" value="GNAT FAMILY N-ACETYLTRANSFERASE"/>
    <property type="match status" value="1"/>
</dbReference>
<reference evidence="4" key="1">
    <citation type="journal article" date="2019" name="Int. J. Syst. Evol. Microbiol.">
        <title>The Global Catalogue of Microorganisms (GCM) 10K type strain sequencing project: providing services to taxonomists for standard genome sequencing and annotation.</title>
        <authorList>
            <consortium name="The Broad Institute Genomics Platform"/>
            <consortium name="The Broad Institute Genome Sequencing Center for Infectious Disease"/>
            <person name="Wu L."/>
            <person name="Ma J."/>
        </authorList>
    </citation>
    <scope>NUCLEOTIDE SEQUENCE [LARGE SCALE GENOMIC DNA]</scope>
    <source>
        <strain evidence="4">CGMCC 4.7178</strain>
    </source>
</reference>
<dbReference type="Gene3D" id="3.40.630.30">
    <property type="match status" value="1"/>
</dbReference>
<sequence length="181" mass="19753">MTREAANAQRVSIRSRRDSDVASAAEALVKVHESDGYPVEGVDEPEAWLTPPEVLQAWIAELDDHVVGHVALGHPNGEDAVSLWLDQSDSAESEVAVLARLFVAPEARRMALGRRLTQAAMDYADEKGLRLVLDVMAKDTAAMRLYEALGWQRIGVSKHTYGEGQETDAICYVSPATTPAR</sequence>
<dbReference type="EMBL" id="BMMP01000006">
    <property type="protein sequence ID" value="GGO47918.1"/>
    <property type="molecule type" value="Genomic_DNA"/>
</dbReference>
<dbReference type="Pfam" id="PF00583">
    <property type="entry name" value="Acetyltransf_1"/>
    <property type="match status" value="1"/>
</dbReference>
<dbReference type="Proteomes" id="UP000631535">
    <property type="component" value="Unassembled WGS sequence"/>
</dbReference>
<dbReference type="SUPFAM" id="SSF55729">
    <property type="entry name" value="Acyl-CoA N-acyltransferases (Nat)"/>
    <property type="match status" value="1"/>
</dbReference>
<dbReference type="InterPro" id="IPR016181">
    <property type="entry name" value="Acyl_CoA_acyltransferase"/>
</dbReference>
<feature type="domain" description="N-acetyltransferase" evidence="2">
    <location>
        <begin position="11"/>
        <end position="177"/>
    </location>
</feature>
<dbReference type="InterPro" id="IPR050769">
    <property type="entry name" value="NAT_camello-type"/>
</dbReference>
<evidence type="ECO:0000256" key="1">
    <source>
        <dbReference type="ARBA" id="ARBA00022679"/>
    </source>
</evidence>
<dbReference type="CDD" id="cd04301">
    <property type="entry name" value="NAT_SF"/>
    <property type="match status" value="1"/>
</dbReference>
<dbReference type="RefSeq" id="WP_189036891.1">
    <property type="nucleotide sequence ID" value="NZ_BMMP01000006.1"/>
</dbReference>
<evidence type="ECO:0000313" key="4">
    <source>
        <dbReference type="Proteomes" id="UP000631535"/>
    </source>
</evidence>
<evidence type="ECO:0000259" key="2">
    <source>
        <dbReference type="PROSITE" id="PS51186"/>
    </source>
</evidence>
<keyword evidence="1" id="KW-0808">Transferase</keyword>
<dbReference type="InterPro" id="IPR000182">
    <property type="entry name" value="GNAT_dom"/>
</dbReference>
<keyword evidence="4" id="KW-1185">Reference proteome</keyword>
<name>A0ABQ2M7V2_9ACTN</name>
<accession>A0ABQ2M7V2</accession>
<evidence type="ECO:0000313" key="3">
    <source>
        <dbReference type="EMBL" id="GGO47918.1"/>
    </source>
</evidence>
<protein>
    <recommendedName>
        <fullName evidence="2">N-acetyltransferase domain-containing protein</fullName>
    </recommendedName>
</protein>
<comment type="caution">
    <text evidence="3">The sequence shown here is derived from an EMBL/GenBank/DDBJ whole genome shotgun (WGS) entry which is preliminary data.</text>
</comment>
<gene>
    <name evidence="3" type="ORF">GCM10012287_21690</name>
</gene>